<feature type="non-terminal residue" evidence="1">
    <location>
        <position position="1"/>
    </location>
</feature>
<protein>
    <submittedName>
        <fullName evidence="1">Uncharacterized protein</fullName>
    </submittedName>
</protein>
<gene>
    <name evidence="1" type="ORF">S06H3_65697</name>
</gene>
<dbReference type="AlphaFoldDB" id="X1S6R0"/>
<evidence type="ECO:0000313" key="1">
    <source>
        <dbReference type="EMBL" id="GAI71130.1"/>
    </source>
</evidence>
<accession>X1S6R0</accession>
<sequence>DGKISSKEDEIYYLEKINEGFKLDIVDIFSLLLKPRRNIDIRI</sequence>
<organism evidence="1">
    <name type="scientific">marine sediment metagenome</name>
    <dbReference type="NCBI Taxonomy" id="412755"/>
    <lineage>
        <taxon>unclassified sequences</taxon>
        <taxon>metagenomes</taxon>
        <taxon>ecological metagenomes</taxon>
    </lineage>
</organism>
<name>X1S6R0_9ZZZZ</name>
<reference evidence="1" key="1">
    <citation type="journal article" date="2014" name="Front. Microbiol.">
        <title>High frequency of phylogenetically diverse reductive dehalogenase-homologous genes in deep subseafloor sedimentary metagenomes.</title>
        <authorList>
            <person name="Kawai M."/>
            <person name="Futagami T."/>
            <person name="Toyoda A."/>
            <person name="Takaki Y."/>
            <person name="Nishi S."/>
            <person name="Hori S."/>
            <person name="Arai W."/>
            <person name="Tsubouchi T."/>
            <person name="Morono Y."/>
            <person name="Uchiyama I."/>
            <person name="Ito T."/>
            <person name="Fujiyama A."/>
            <person name="Inagaki F."/>
            <person name="Takami H."/>
        </authorList>
    </citation>
    <scope>NUCLEOTIDE SEQUENCE</scope>
    <source>
        <strain evidence="1">Expedition CK06-06</strain>
    </source>
</reference>
<dbReference type="EMBL" id="BARV01044361">
    <property type="protein sequence ID" value="GAI71130.1"/>
    <property type="molecule type" value="Genomic_DNA"/>
</dbReference>
<proteinExistence type="predicted"/>
<comment type="caution">
    <text evidence="1">The sequence shown here is derived from an EMBL/GenBank/DDBJ whole genome shotgun (WGS) entry which is preliminary data.</text>
</comment>